<keyword evidence="3" id="KW-1185">Reference proteome</keyword>
<dbReference type="EMBL" id="JANPWB010000006">
    <property type="protein sequence ID" value="KAJ1178707.1"/>
    <property type="molecule type" value="Genomic_DNA"/>
</dbReference>
<reference evidence="2" key="1">
    <citation type="journal article" date="2022" name="bioRxiv">
        <title>Sequencing and chromosome-scale assembly of the giantPleurodeles waltlgenome.</title>
        <authorList>
            <person name="Brown T."/>
            <person name="Elewa A."/>
            <person name="Iarovenko S."/>
            <person name="Subramanian E."/>
            <person name="Araus A.J."/>
            <person name="Petzold A."/>
            <person name="Susuki M."/>
            <person name="Suzuki K.-i.T."/>
            <person name="Hayashi T."/>
            <person name="Toyoda A."/>
            <person name="Oliveira C."/>
            <person name="Osipova E."/>
            <person name="Leigh N.D."/>
            <person name="Simon A."/>
            <person name="Yun M.H."/>
        </authorList>
    </citation>
    <scope>NUCLEOTIDE SEQUENCE</scope>
    <source>
        <strain evidence="2">20211129_DDA</strain>
        <tissue evidence="2">Liver</tissue>
    </source>
</reference>
<name>A0AAV7TPX4_PLEWA</name>
<comment type="caution">
    <text evidence="2">The sequence shown here is derived from an EMBL/GenBank/DDBJ whole genome shotgun (WGS) entry which is preliminary data.</text>
</comment>
<feature type="transmembrane region" description="Helical" evidence="1">
    <location>
        <begin position="31"/>
        <end position="53"/>
    </location>
</feature>
<proteinExistence type="predicted"/>
<organism evidence="2 3">
    <name type="scientific">Pleurodeles waltl</name>
    <name type="common">Iberian ribbed newt</name>
    <dbReference type="NCBI Taxonomy" id="8319"/>
    <lineage>
        <taxon>Eukaryota</taxon>
        <taxon>Metazoa</taxon>
        <taxon>Chordata</taxon>
        <taxon>Craniata</taxon>
        <taxon>Vertebrata</taxon>
        <taxon>Euteleostomi</taxon>
        <taxon>Amphibia</taxon>
        <taxon>Batrachia</taxon>
        <taxon>Caudata</taxon>
        <taxon>Salamandroidea</taxon>
        <taxon>Salamandridae</taxon>
        <taxon>Pleurodelinae</taxon>
        <taxon>Pleurodeles</taxon>
    </lineage>
</organism>
<dbReference type="Proteomes" id="UP001066276">
    <property type="component" value="Chromosome 3_2"/>
</dbReference>
<keyword evidence="1" id="KW-0812">Transmembrane</keyword>
<evidence type="ECO:0000313" key="3">
    <source>
        <dbReference type="Proteomes" id="UP001066276"/>
    </source>
</evidence>
<gene>
    <name evidence="2" type="ORF">NDU88_003949</name>
</gene>
<evidence type="ECO:0000313" key="2">
    <source>
        <dbReference type="EMBL" id="KAJ1178707.1"/>
    </source>
</evidence>
<protein>
    <submittedName>
        <fullName evidence="2">Uncharacterized protein</fullName>
    </submittedName>
</protein>
<accession>A0AAV7TPX4</accession>
<sequence>MSACGGFWPSSSRKPGAWTWFGKKPLGPLPLALRASAGVAAVVLACSLLRAGGKAEQVRRGRRAGVRPRGRGVELSFRGISKYSPCEADAQGKTRRVC</sequence>
<keyword evidence="1" id="KW-0472">Membrane</keyword>
<dbReference type="AlphaFoldDB" id="A0AAV7TPX4"/>
<evidence type="ECO:0000256" key="1">
    <source>
        <dbReference type="SAM" id="Phobius"/>
    </source>
</evidence>
<keyword evidence="1" id="KW-1133">Transmembrane helix</keyword>